<evidence type="ECO:0000313" key="2">
    <source>
        <dbReference type="Proteomes" id="UP000713904"/>
    </source>
</evidence>
<reference evidence="1 2" key="1">
    <citation type="submission" date="2020-05" db="EMBL/GenBank/DDBJ databases">
        <title>Draft genome of xy-202 and genomic insight in genome of the genus Peptostreptococcus.</title>
        <authorList>
            <person name="Zhang Z."/>
        </authorList>
    </citation>
    <scope>NUCLEOTIDE SEQUENCE [LARGE SCALE GENOMIC DNA]</scope>
    <source>
        <strain evidence="1 2">DSM 27025</strain>
    </source>
</reference>
<keyword evidence="2" id="KW-1185">Reference proteome</keyword>
<comment type="caution">
    <text evidence="1">The sequence shown here is derived from an EMBL/GenBank/DDBJ whole genome shotgun (WGS) entry which is preliminary data.</text>
</comment>
<organism evidence="1 2">
    <name type="scientific">Peptostreptococcus canis</name>
    <dbReference type="NCBI Taxonomy" id="1159213"/>
    <lineage>
        <taxon>Bacteria</taxon>
        <taxon>Bacillati</taxon>
        <taxon>Bacillota</taxon>
        <taxon>Clostridia</taxon>
        <taxon>Peptostreptococcales</taxon>
        <taxon>Peptostreptococcaceae</taxon>
        <taxon>Peptostreptococcus</taxon>
    </lineage>
</organism>
<evidence type="ECO:0000313" key="1">
    <source>
        <dbReference type="EMBL" id="MBC2576871.1"/>
    </source>
</evidence>
<accession>A0ABR6TN73</accession>
<dbReference type="RefSeq" id="WP_185624889.1">
    <property type="nucleotide sequence ID" value="NZ_JABGBW010000016.1"/>
</dbReference>
<proteinExistence type="predicted"/>
<gene>
    <name evidence="1" type="ORF">HLB29_09380</name>
</gene>
<sequence length="81" mass="9217">MKKGLSLFVTSTIIISNIGMPANISYADSNKVSKIRGKDRYETCAEISKKSFEKSDVAVIISGENYPVELWQLNIKHLFYW</sequence>
<protein>
    <submittedName>
        <fullName evidence="1">Cell wall-binding repeat-containing protein</fullName>
    </submittedName>
</protein>
<dbReference type="EMBL" id="JABGBW010000016">
    <property type="protein sequence ID" value="MBC2576871.1"/>
    <property type="molecule type" value="Genomic_DNA"/>
</dbReference>
<name>A0ABR6TN73_9FIRM</name>
<dbReference type="Proteomes" id="UP000713904">
    <property type="component" value="Unassembled WGS sequence"/>
</dbReference>